<gene>
    <name evidence="1" type="ORF">HAX54_048148</name>
</gene>
<organism evidence="1 2">
    <name type="scientific">Datura stramonium</name>
    <name type="common">Jimsonweed</name>
    <name type="synonym">Common thornapple</name>
    <dbReference type="NCBI Taxonomy" id="4076"/>
    <lineage>
        <taxon>Eukaryota</taxon>
        <taxon>Viridiplantae</taxon>
        <taxon>Streptophyta</taxon>
        <taxon>Embryophyta</taxon>
        <taxon>Tracheophyta</taxon>
        <taxon>Spermatophyta</taxon>
        <taxon>Magnoliopsida</taxon>
        <taxon>eudicotyledons</taxon>
        <taxon>Gunneridae</taxon>
        <taxon>Pentapetalae</taxon>
        <taxon>asterids</taxon>
        <taxon>lamiids</taxon>
        <taxon>Solanales</taxon>
        <taxon>Solanaceae</taxon>
        <taxon>Solanoideae</taxon>
        <taxon>Datureae</taxon>
        <taxon>Datura</taxon>
    </lineage>
</organism>
<protein>
    <submittedName>
        <fullName evidence="1">Uncharacterized protein</fullName>
    </submittedName>
</protein>
<dbReference type="EMBL" id="JACEIK010007906">
    <property type="protein sequence ID" value="MCE3050789.1"/>
    <property type="molecule type" value="Genomic_DNA"/>
</dbReference>
<accession>A0ABS8WLC2</accession>
<comment type="caution">
    <text evidence="1">The sequence shown here is derived from an EMBL/GenBank/DDBJ whole genome shotgun (WGS) entry which is preliminary data.</text>
</comment>
<sequence>SYSCYKFSMKEFMTKKEPQLKIIAKVEKNCSEGSFLFSKKVIRPLYAKELITCLPANVSTERKDIVEYFRKQLSGLPSLLMEGFNVMDLNV</sequence>
<name>A0ABS8WLC2_DATST</name>
<reference evidence="1 2" key="1">
    <citation type="journal article" date="2021" name="BMC Genomics">
        <title>Datura genome reveals duplications of psychoactive alkaloid biosynthetic genes and high mutation rate following tissue culture.</title>
        <authorList>
            <person name="Rajewski A."/>
            <person name="Carter-House D."/>
            <person name="Stajich J."/>
            <person name="Litt A."/>
        </authorList>
    </citation>
    <scope>NUCLEOTIDE SEQUENCE [LARGE SCALE GENOMIC DNA]</scope>
    <source>
        <strain evidence="1">AR-01</strain>
    </source>
</reference>
<proteinExistence type="predicted"/>
<keyword evidence="2" id="KW-1185">Reference proteome</keyword>
<evidence type="ECO:0000313" key="2">
    <source>
        <dbReference type="Proteomes" id="UP000823775"/>
    </source>
</evidence>
<feature type="non-terminal residue" evidence="1">
    <location>
        <position position="1"/>
    </location>
</feature>
<dbReference type="Proteomes" id="UP000823775">
    <property type="component" value="Unassembled WGS sequence"/>
</dbReference>
<evidence type="ECO:0000313" key="1">
    <source>
        <dbReference type="EMBL" id="MCE3050789.1"/>
    </source>
</evidence>